<dbReference type="PANTHER" id="PTHR10165:SF187">
    <property type="entry name" value="LIPID PHOSPHATE PHOSPHATASE 4-RELATED"/>
    <property type="match status" value="1"/>
</dbReference>
<dbReference type="PANTHER" id="PTHR10165">
    <property type="entry name" value="LIPID PHOSPHATE PHOSPHATASE"/>
    <property type="match status" value="1"/>
</dbReference>
<dbReference type="InterPro" id="IPR043216">
    <property type="entry name" value="PAP-like"/>
</dbReference>
<dbReference type="STRING" id="72664.V4LZZ5"/>
<evidence type="ECO:0000256" key="5">
    <source>
        <dbReference type="ARBA" id="ARBA00022989"/>
    </source>
</evidence>
<comment type="subcellular location">
    <subcellularLocation>
        <location evidence="1">Membrane</location>
        <topology evidence="1">Multi-pass membrane protein</topology>
    </subcellularLocation>
</comment>
<dbReference type="OrthoDB" id="10030083at2759"/>
<evidence type="ECO:0000256" key="8">
    <source>
        <dbReference type="SAM" id="Phobius"/>
    </source>
</evidence>
<dbReference type="OMA" id="EDTIPMW"/>
<dbReference type="EMBL" id="KI517408">
    <property type="protein sequence ID" value="ESQ48087.1"/>
    <property type="molecule type" value="Genomic_DNA"/>
</dbReference>
<dbReference type="SUPFAM" id="SSF48317">
    <property type="entry name" value="Acid phosphatase/Vanadium-dependent haloperoxidase"/>
    <property type="match status" value="1"/>
</dbReference>
<dbReference type="Gramene" id="ESQ48087">
    <property type="protein sequence ID" value="ESQ48087"/>
    <property type="gene ID" value="EUTSA_v10021929mg"/>
</dbReference>
<dbReference type="CDD" id="cd03390">
    <property type="entry name" value="PAP2_containing_1_like"/>
    <property type="match status" value="1"/>
</dbReference>
<evidence type="ECO:0000256" key="4">
    <source>
        <dbReference type="ARBA" id="ARBA00022801"/>
    </source>
</evidence>
<keyword evidence="4" id="KW-0378">Hydrolase</keyword>
<evidence type="ECO:0000313" key="11">
    <source>
        <dbReference type="Proteomes" id="UP000030689"/>
    </source>
</evidence>
<dbReference type="GO" id="GO:0016020">
    <property type="term" value="C:membrane"/>
    <property type="evidence" value="ECO:0007669"/>
    <property type="project" value="UniProtKB-SubCell"/>
</dbReference>
<dbReference type="SMART" id="SM00014">
    <property type="entry name" value="acidPPc"/>
    <property type="match status" value="1"/>
</dbReference>
<feature type="domain" description="Phosphatidic acid phosphatase type 2/haloperoxidase" evidence="9">
    <location>
        <begin position="100"/>
        <end position="241"/>
    </location>
</feature>
<feature type="region of interest" description="Disordered" evidence="7">
    <location>
        <begin position="271"/>
        <end position="303"/>
    </location>
</feature>
<feature type="transmembrane region" description="Helical" evidence="8">
    <location>
        <begin position="195"/>
        <end position="214"/>
    </location>
</feature>
<dbReference type="GO" id="GO:0006644">
    <property type="term" value="P:phospholipid metabolic process"/>
    <property type="evidence" value="ECO:0007669"/>
    <property type="project" value="InterPro"/>
</dbReference>
<dbReference type="GO" id="GO:0046839">
    <property type="term" value="P:phospholipid dephosphorylation"/>
    <property type="evidence" value="ECO:0007669"/>
    <property type="project" value="TreeGrafter"/>
</dbReference>
<evidence type="ECO:0000259" key="9">
    <source>
        <dbReference type="SMART" id="SM00014"/>
    </source>
</evidence>
<proteinExistence type="inferred from homology"/>
<dbReference type="InterPro" id="IPR000326">
    <property type="entry name" value="PAP2/HPO"/>
</dbReference>
<dbReference type="FunFam" id="1.20.144.10:FF:000001">
    <property type="entry name" value="Lipid phosphate phosphatase 2"/>
    <property type="match status" value="1"/>
</dbReference>
<accession>V4LZZ5</accession>
<keyword evidence="6 8" id="KW-0472">Membrane</keyword>
<name>V4LZZ5_EUTSA</name>
<evidence type="ECO:0000256" key="2">
    <source>
        <dbReference type="ARBA" id="ARBA00008816"/>
    </source>
</evidence>
<dbReference type="KEGG" id="eus:EUTSA_v10021929mg"/>
<dbReference type="Pfam" id="PF01569">
    <property type="entry name" value="PAP2"/>
    <property type="match status" value="1"/>
</dbReference>
<evidence type="ECO:0000256" key="6">
    <source>
        <dbReference type="ARBA" id="ARBA00023136"/>
    </source>
</evidence>
<keyword evidence="5 8" id="KW-1133">Transmembrane helix</keyword>
<evidence type="ECO:0000256" key="3">
    <source>
        <dbReference type="ARBA" id="ARBA00022692"/>
    </source>
</evidence>
<evidence type="ECO:0000256" key="7">
    <source>
        <dbReference type="SAM" id="MobiDB-lite"/>
    </source>
</evidence>
<dbReference type="Proteomes" id="UP000030689">
    <property type="component" value="Unassembled WGS sequence"/>
</dbReference>
<feature type="transmembrane region" description="Helical" evidence="8">
    <location>
        <begin position="167"/>
        <end position="183"/>
    </location>
</feature>
<dbReference type="GO" id="GO:0008195">
    <property type="term" value="F:phosphatidate phosphatase activity"/>
    <property type="evidence" value="ECO:0007669"/>
    <property type="project" value="TreeGrafter"/>
</dbReference>
<feature type="transmembrane region" description="Helical" evidence="8">
    <location>
        <begin position="226"/>
        <end position="244"/>
    </location>
</feature>
<evidence type="ECO:0000313" key="10">
    <source>
        <dbReference type="EMBL" id="ESQ48087.1"/>
    </source>
</evidence>
<protein>
    <recommendedName>
        <fullName evidence="9">Phosphatidic acid phosphatase type 2/haloperoxidase domain-containing protein</fullName>
    </recommendedName>
</protein>
<gene>
    <name evidence="10" type="ORF">EUTSA_v10021929mg</name>
</gene>
<comment type="similarity">
    <text evidence="2">Belongs to the PA-phosphatase related phosphoesterase family.</text>
</comment>
<dbReference type="AlphaFoldDB" id="V4LZZ5"/>
<keyword evidence="3 8" id="KW-0812">Transmembrane</keyword>
<organism evidence="10 11">
    <name type="scientific">Eutrema salsugineum</name>
    <name type="common">Saltwater cress</name>
    <name type="synonym">Sisymbrium salsugineum</name>
    <dbReference type="NCBI Taxonomy" id="72664"/>
    <lineage>
        <taxon>Eukaryota</taxon>
        <taxon>Viridiplantae</taxon>
        <taxon>Streptophyta</taxon>
        <taxon>Embryophyta</taxon>
        <taxon>Tracheophyta</taxon>
        <taxon>Spermatophyta</taxon>
        <taxon>Magnoliopsida</taxon>
        <taxon>eudicotyledons</taxon>
        <taxon>Gunneridae</taxon>
        <taxon>Pentapetalae</taxon>
        <taxon>rosids</taxon>
        <taxon>malvids</taxon>
        <taxon>Brassicales</taxon>
        <taxon>Brassicaceae</taxon>
        <taxon>Eutremeae</taxon>
        <taxon>Eutrema</taxon>
    </lineage>
</organism>
<dbReference type="eggNOG" id="KOG3030">
    <property type="taxonomic scope" value="Eukaryota"/>
</dbReference>
<evidence type="ECO:0000256" key="1">
    <source>
        <dbReference type="ARBA" id="ARBA00004141"/>
    </source>
</evidence>
<feature type="transmembrane region" description="Helical" evidence="8">
    <location>
        <begin position="26"/>
        <end position="46"/>
    </location>
</feature>
<feature type="transmembrane region" description="Helical" evidence="8">
    <location>
        <begin position="66"/>
        <end position="89"/>
    </location>
</feature>
<keyword evidence="11" id="KW-1185">Reference proteome</keyword>
<dbReference type="InterPro" id="IPR036938">
    <property type="entry name" value="PAP2/HPO_sf"/>
</dbReference>
<dbReference type="Gene3D" id="1.20.144.10">
    <property type="entry name" value="Phosphatidic acid phosphatase type 2/haloperoxidase"/>
    <property type="match status" value="1"/>
</dbReference>
<feature type="transmembrane region" description="Helical" evidence="8">
    <location>
        <begin position="96"/>
        <end position="114"/>
    </location>
</feature>
<reference evidence="10 11" key="1">
    <citation type="journal article" date="2013" name="Front. Plant Sci.">
        <title>The Reference Genome of the Halophytic Plant Eutrema salsugineum.</title>
        <authorList>
            <person name="Yang R."/>
            <person name="Jarvis D.E."/>
            <person name="Chen H."/>
            <person name="Beilstein M.A."/>
            <person name="Grimwood J."/>
            <person name="Jenkins J."/>
            <person name="Shu S."/>
            <person name="Prochnik S."/>
            <person name="Xin M."/>
            <person name="Ma C."/>
            <person name="Schmutz J."/>
            <person name="Wing R.A."/>
            <person name="Mitchell-Olds T."/>
            <person name="Schumaker K.S."/>
            <person name="Wang X."/>
        </authorList>
    </citation>
    <scope>NUCLEOTIDE SEQUENCE [LARGE SCALE GENOMIC DNA]</scope>
</reference>
<sequence length="303" mass="34597">MSKIMLGSHTVKSHGWNVAREHLRDWLILVLLGLIDIVLNVIEPFHRYIGPDMLTDLTFPFFKDTIPMWAVPIICVLVPICIFTVYYYFRRDVYDLHHAILGLAFSCLVTGVTTDSIKDAVGRPRPNFFYRCFPDGKPKFDPDTKDVVCHGVKKIIKEGYKSFPSGHTSWSFAGLVFLAWYLSGKIKVFDRQGHVAKLCLVFLPILVAILIGISRVDDYWHHWTDVFAGAIIGIFVASFSYLHFFPYPYDDNGWAPHAYFRMLAERSGRATTMTRSSSRGMLDNDVERGSTSSPHRQSTDSEF</sequence>